<keyword evidence="8 11" id="KW-0472">Membrane</keyword>
<feature type="transmembrane region" description="Helical" evidence="11">
    <location>
        <begin position="165"/>
        <end position="188"/>
    </location>
</feature>
<sequence length="295" mass="33811">MYLFVIILVLGVLASVAFVTLLERKVMGYSHLRKGPNKVGFMGFLQPFADAGKLFMNMLLLGYKFVLVPYIMSVFVMVLVMLGSWVIFMWMSLGFYYSGFFFFCLVGLGVYPIIFSGWSSISKYSLLGSLRAVGQAISYEVCFILFFISMMMFCMGVSFEKLMFSQVYVSHMVGFWPFLLIFFILMLAELGRTPFDFVEGESELVSGFNVEYGSGLFAVIFVCEYGMILIMSGILTILFVGFSKLFYFFLTMLSMIFIFIRVEVPRLRYDKLMSLAWEVYLPLSLLIVMLIFLIS</sequence>
<reference evidence="12" key="1">
    <citation type="journal article" date="2016" name="PLoS ONE">
        <title>Mitochondrial Genomes of Kinorhyncha: trnM Duplication and New Gene Orders within Animals.</title>
        <authorList>
            <person name="Popova O.V."/>
            <person name="Mikhailov K.V."/>
            <person name="Nikitin M.A."/>
            <person name="Logacheva M.D."/>
            <person name="Penin A.A."/>
            <person name="Muntyan M.S."/>
            <person name="Kedrova O.S."/>
            <person name="Petrov N.B."/>
            <person name="Panchin Y.V."/>
            <person name="Aleoshin V.V."/>
        </authorList>
    </citation>
    <scope>NUCLEOTIDE SEQUENCE</scope>
</reference>
<feature type="transmembrane region" description="Helical" evidence="11">
    <location>
        <begin position="94"/>
        <end position="115"/>
    </location>
</feature>
<dbReference type="GO" id="GO:0003954">
    <property type="term" value="F:NADH dehydrogenase activity"/>
    <property type="evidence" value="ECO:0007669"/>
    <property type="project" value="TreeGrafter"/>
</dbReference>
<feature type="transmembrane region" description="Helical" evidence="11">
    <location>
        <begin position="245"/>
        <end position="262"/>
    </location>
</feature>
<dbReference type="CTD" id="4535"/>
<evidence type="ECO:0000256" key="6">
    <source>
        <dbReference type="ARBA" id="ARBA00022989"/>
    </source>
</evidence>
<dbReference type="PANTHER" id="PTHR11432">
    <property type="entry name" value="NADH DEHYDROGENASE SUBUNIT 1"/>
    <property type="match status" value="1"/>
</dbReference>
<name>A0A1I9VTT2_9BILA</name>
<evidence type="ECO:0000256" key="9">
    <source>
        <dbReference type="RuleBase" id="RU000471"/>
    </source>
</evidence>
<accession>A0A1I9VTT2</accession>
<evidence type="ECO:0000256" key="4">
    <source>
        <dbReference type="ARBA" id="ARBA00022448"/>
    </source>
</evidence>
<keyword evidence="4" id="KW-0813">Transport</keyword>
<dbReference type="InterPro" id="IPR001694">
    <property type="entry name" value="NADH_UbQ_OxRdtase_su1/FPO"/>
</dbReference>
<dbReference type="RefSeq" id="YP_009318498.1">
    <property type="nucleotide sequence ID" value="NC_031872.1"/>
</dbReference>
<dbReference type="PANTHER" id="PTHR11432:SF3">
    <property type="entry name" value="NADH-UBIQUINONE OXIDOREDUCTASE CHAIN 1"/>
    <property type="match status" value="1"/>
</dbReference>
<organism evidence="12">
    <name type="scientific">Setaphyes kielensis</name>
    <dbReference type="NCBI Taxonomy" id="3298910"/>
    <lineage>
        <taxon>Eukaryota</taxon>
        <taxon>Metazoa</taxon>
        <taxon>Ecdysozoa</taxon>
        <taxon>Scalidophora</taxon>
        <taxon>Kinorhyncha</taxon>
        <taxon>Allomalorhagida</taxon>
        <taxon>Pycnophyidae</taxon>
        <taxon>Setaphyes</taxon>
    </lineage>
</organism>
<evidence type="ECO:0000256" key="3">
    <source>
        <dbReference type="ARBA" id="ARBA00021009"/>
    </source>
</evidence>
<feature type="transmembrane region" description="Helical" evidence="11">
    <location>
        <begin position="274"/>
        <end position="294"/>
    </location>
</feature>
<evidence type="ECO:0000313" key="12">
    <source>
        <dbReference type="EMBL" id="APA17405.1"/>
    </source>
</evidence>
<dbReference type="Pfam" id="PF00146">
    <property type="entry name" value="NADHdh"/>
    <property type="match status" value="1"/>
</dbReference>
<geneLocation type="mitochondrion" evidence="12"/>
<keyword evidence="5 9" id="KW-0812">Transmembrane</keyword>
<evidence type="ECO:0000256" key="7">
    <source>
        <dbReference type="ARBA" id="ARBA00023075"/>
    </source>
</evidence>
<dbReference type="EMBL" id="KU975551">
    <property type="protein sequence ID" value="APA17405.1"/>
    <property type="molecule type" value="Genomic_DNA"/>
</dbReference>
<evidence type="ECO:0000256" key="1">
    <source>
        <dbReference type="ARBA" id="ARBA00004141"/>
    </source>
</evidence>
<dbReference type="GeneID" id="30219884"/>
<dbReference type="GO" id="GO:0005743">
    <property type="term" value="C:mitochondrial inner membrane"/>
    <property type="evidence" value="ECO:0007669"/>
    <property type="project" value="UniProtKB-SubCell"/>
</dbReference>
<dbReference type="GO" id="GO:0008137">
    <property type="term" value="F:NADH dehydrogenase (ubiquinone) activity"/>
    <property type="evidence" value="ECO:0007669"/>
    <property type="project" value="UniProtKB-EC"/>
</dbReference>
<dbReference type="AlphaFoldDB" id="A0A1I9VTT2"/>
<proteinExistence type="inferred from homology"/>
<protein>
    <recommendedName>
        <fullName evidence="3 10">NADH-ubiquinone oxidoreductase chain 1</fullName>
        <ecNumber evidence="10">7.1.1.2</ecNumber>
    </recommendedName>
</protein>
<dbReference type="PROSITE" id="PS00668">
    <property type="entry name" value="COMPLEX1_ND1_2"/>
    <property type="match status" value="1"/>
</dbReference>
<dbReference type="EC" id="7.1.1.2" evidence="10"/>
<gene>
    <name evidence="12" type="primary">ND1</name>
</gene>
<comment type="similarity">
    <text evidence="2 9">Belongs to the complex I subunit 1 family.</text>
</comment>
<feature type="transmembrane region" description="Helical" evidence="11">
    <location>
        <begin position="136"/>
        <end position="159"/>
    </location>
</feature>
<keyword evidence="6 11" id="KW-1133">Transmembrane helix</keyword>
<evidence type="ECO:0000256" key="11">
    <source>
        <dbReference type="SAM" id="Phobius"/>
    </source>
</evidence>
<comment type="subcellular location">
    <subcellularLocation>
        <location evidence="1">Membrane</location>
        <topology evidence="1">Multi-pass membrane protein</topology>
    </subcellularLocation>
    <subcellularLocation>
        <location evidence="9">Mitochondrion inner membrane</location>
        <topology evidence="9">Multi-pass membrane protein</topology>
    </subcellularLocation>
</comment>
<dbReference type="InterPro" id="IPR018086">
    <property type="entry name" value="NADH_UbQ_OxRdtase_su1_CS"/>
</dbReference>
<keyword evidence="9" id="KW-0520">NAD</keyword>
<evidence type="ECO:0000256" key="8">
    <source>
        <dbReference type="ARBA" id="ARBA00023136"/>
    </source>
</evidence>
<evidence type="ECO:0000256" key="10">
    <source>
        <dbReference type="RuleBase" id="RU000473"/>
    </source>
</evidence>
<evidence type="ECO:0000256" key="2">
    <source>
        <dbReference type="ARBA" id="ARBA00010535"/>
    </source>
</evidence>
<keyword evidence="10 12" id="KW-0496">Mitochondrion</keyword>
<dbReference type="GO" id="GO:0009060">
    <property type="term" value="P:aerobic respiration"/>
    <property type="evidence" value="ECO:0007669"/>
    <property type="project" value="TreeGrafter"/>
</dbReference>
<keyword evidence="7 10" id="KW-0830">Ubiquinone</keyword>
<comment type="catalytic activity">
    <reaction evidence="10">
        <text>a ubiquinone + NADH + 5 H(+)(in) = a ubiquinol + NAD(+) + 4 H(+)(out)</text>
        <dbReference type="Rhea" id="RHEA:29091"/>
        <dbReference type="Rhea" id="RHEA-COMP:9565"/>
        <dbReference type="Rhea" id="RHEA-COMP:9566"/>
        <dbReference type="ChEBI" id="CHEBI:15378"/>
        <dbReference type="ChEBI" id="CHEBI:16389"/>
        <dbReference type="ChEBI" id="CHEBI:17976"/>
        <dbReference type="ChEBI" id="CHEBI:57540"/>
        <dbReference type="ChEBI" id="CHEBI:57945"/>
        <dbReference type="EC" id="7.1.1.2"/>
    </reaction>
</comment>
<evidence type="ECO:0000256" key="5">
    <source>
        <dbReference type="ARBA" id="ARBA00022692"/>
    </source>
</evidence>
<feature type="transmembrane region" description="Helical" evidence="11">
    <location>
        <begin position="216"/>
        <end position="239"/>
    </location>
</feature>
<feature type="transmembrane region" description="Helical" evidence="11">
    <location>
        <begin position="67"/>
        <end position="88"/>
    </location>
</feature>